<comment type="function">
    <text evidence="5">Could be a nuclease involved in processing of the 5'-end of pre-16S rRNA.</text>
</comment>
<sequence>MPGRVLALDVGQRRVGVAVSDETGLIAQPLPPLVRAPALEDDVRAIAALADRWQAAEIVVGWPVNLNGSVGPQAEAVRPLAEALQRVRPVRLWDERLSTRGAERLLIAQNVRRERRRQLIDGMAAVWILQGYLDHRHQFETGVTGMADDKDLFNPGEGEAEQEDEVIVLTDEDGHEHEFVVVDVIEVESREYAILLPIDAPEEEEAEAVILRLEKDADGDDILVDIDDEAEWEKVAQVYENMLDEEEE</sequence>
<accession>A0A6F8ZG36</accession>
<proteinExistence type="inferred from homology"/>
<gene>
    <name evidence="8" type="ORF">R50_1447</name>
</gene>
<dbReference type="Gene3D" id="3.30.420.140">
    <property type="entry name" value="YqgF/RNase H-like domain"/>
    <property type="match status" value="1"/>
</dbReference>
<dbReference type="HAMAP" id="MF_01448">
    <property type="entry name" value="UPF0473"/>
    <property type="match status" value="1"/>
</dbReference>
<dbReference type="EMBL" id="LR778114">
    <property type="protein sequence ID" value="CAB1128953.1"/>
    <property type="molecule type" value="Genomic_DNA"/>
</dbReference>
<evidence type="ECO:0000256" key="4">
    <source>
        <dbReference type="ARBA" id="ARBA00022801"/>
    </source>
</evidence>
<name>A0A6F8ZG36_9FIRM</name>
<keyword evidence="4 5" id="KW-0378">Hydrolase</keyword>
<organism evidence="8 9">
    <name type="scientific">Candidatus Hydrogenisulfobacillus filiaventi</name>
    <dbReference type="NCBI Taxonomy" id="2707344"/>
    <lineage>
        <taxon>Bacteria</taxon>
        <taxon>Bacillati</taxon>
        <taxon>Bacillota</taxon>
        <taxon>Clostridia</taxon>
        <taxon>Eubacteriales</taxon>
        <taxon>Clostridiales Family XVII. Incertae Sedis</taxon>
        <taxon>Candidatus Hydrogenisulfobacillus</taxon>
    </lineage>
</organism>
<keyword evidence="1 5" id="KW-0963">Cytoplasm</keyword>
<dbReference type="CDD" id="cd16964">
    <property type="entry name" value="YqgF"/>
    <property type="match status" value="1"/>
</dbReference>
<dbReference type="PANTHER" id="PTHR33317:SF4">
    <property type="entry name" value="POLYNUCLEOTIDYL TRANSFERASE, RIBONUCLEASE H-LIKE SUPERFAMILY PROTEIN"/>
    <property type="match status" value="1"/>
</dbReference>
<dbReference type="InterPro" id="IPR009711">
    <property type="entry name" value="UPF0473"/>
</dbReference>
<reference evidence="8 9" key="1">
    <citation type="submission" date="2020-02" db="EMBL/GenBank/DDBJ databases">
        <authorList>
            <person name="Hogendoorn C."/>
        </authorList>
    </citation>
    <scope>NUCLEOTIDE SEQUENCE [LARGE SCALE GENOMIC DNA]</scope>
    <source>
        <strain evidence="8">R501</strain>
    </source>
</reference>
<evidence type="ECO:0000313" key="8">
    <source>
        <dbReference type="EMBL" id="CAB1128953.1"/>
    </source>
</evidence>
<feature type="domain" description="YqgF/RNase H-like" evidence="7">
    <location>
        <begin position="3"/>
        <end position="102"/>
    </location>
</feature>
<dbReference type="InterPro" id="IPR005227">
    <property type="entry name" value="YqgF"/>
</dbReference>
<evidence type="ECO:0000256" key="6">
    <source>
        <dbReference type="HAMAP-Rule" id="MF_01448"/>
    </source>
</evidence>
<comment type="similarity">
    <text evidence="5">Belongs to the YqgF HJR family.</text>
</comment>
<dbReference type="AlphaFoldDB" id="A0A6F8ZG36"/>
<dbReference type="InterPro" id="IPR037027">
    <property type="entry name" value="YqgF/RNaseH-like_dom_sf"/>
</dbReference>
<protein>
    <recommendedName>
        <fullName evidence="5 6">Multifunctional fusion protein</fullName>
    </recommendedName>
    <domain>
        <recommendedName>
            <fullName evidence="5">Putative pre-16S rRNA nuclease</fullName>
            <ecNumber evidence="5">3.1.-.-</ecNumber>
        </recommendedName>
    </domain>
    <domain>
        <recommendedName>
            <fullName evidence="6">UPF0473 protein R50_1447</fullName>
        </recommendedName>
    </domain>
</protein>
<dbReference type="Pfam" id="PF06949">
    <property type="entry name" value="DUF1292"/>
    <property type="match status" value="1"/>
</dbReference>
<dbReference type="SMART" id="SM00732">
    <property type="entry name" value="YqgFc"/>
    <property type="match status" value="1"/>
</dbReference>
<evidence type="ECO:0000256" key="1">
    <source>
        <dbReference type="ARBA" id="ARBA00022490"/>
    </source>
</evidence>
<dbReference type="EC" id="3.1.-.-" evidence="5"/>
<evidence type="ECO:0000313" key="9">
    <source>
        <dbReference type="Proteomes" id="UP000503399"/>
    </source>
</evidence>
<evidence type="ECO:0000256" key="2">
    <source>
        <dbReference type="ARBA" id="ARBA00022517"/>
    </source>
</evidence>
<dbReference type="InterPro" id="IPR006641">
    <property type="entry name" value="YqgF/RNaseH-like_dom"/>
</dbReference>
<dbReference type="GO" id="GO:0005829">
    <property type="term" value="C:cytosol"/>
    <property type="evidence" value="ECO:0007669"/>
    <property type="project" value="TreeGrafter"/>
</dbReference>
<comment type="subcellular location">
    <subcellularLocation>
        <location evidence="5">Cytoplasm</location>
    </subcellularLocation>
</comment>
<dbReference type="GO" id="GO:0004518">
    <property type="term" value="F:nuclease activity"/>
    <property type="evidence" value="ECO:0007669"/>
    <property type="project" value="UniProtKB-KW"/>
</dbReference>
<dbReference type="Pfam" id="PF03652">
    <property type="entry name" value="RuvX"/>
    <property type="match status" value="1"/>
</dbReference>
<dbReference type="Proteomes" id="UP000503399">
    <property type="component" value="Chromosome"/>
</dbReference>
<evidence type="ECO:0000259" key="7">
    <source>
        <dbReference type="SMART" id="SM00732"/>
    </source>
</evidence>
<dbReference type="GO" id="GO:0000967">
    <property type="term" value="P:rRNA 5'-end processing"/>
    <property type="evidence" value="ECO:0007669"/>
    <property type="project" value="UniProtKB-UniRule"/>
</dbReference>
<evidence type="ECO:0000256" key="5">
    <source>
        <dbReference type="HAMAP-Rule" id="MF_00651"/>
    </source>
</evidence>
<evidence type="ECO:0000256" key="3">
    <source>
        <dbReference type="ARBA" id="ARBA00022722"/>
    </source>
</evidence>
<dbReference type="NCBIfam" id="TIGR00250">
    <property type="entry name" value="RNAse_H_YqgF"/>
    <property type="match status" value="1"/>
</dbReference>
<dbReference type="KEGG" id="hfv:R50_1447"/>
<comment type="similarity">
    <text evidence="6">Belongs to the UPF0473 family.</text>
</comment>
<keyword evidence="3 5" id="KW-0540">Nuclease</keyword>
<dbReference type="GO" id="GO:0016788">
    <property type="term" value="F:hydrolase activity, acting on ester bonds"/>
    <property type="evidence" value="ECO:0007669"/>
    <property type="project" value="UniProtKB-UniRule"/>
</dbReference>
<dbReference type="InterPro" id="IPR012337">
    <property type="entry name" value="RNaseH-like_sf"/>
</dbReference>
<keyword evidence="2 5" id="KW-0690">Ribosome biogenesis</keyword>
<keyword evidence="9" id="KW-1185">Reference proteome</keyword>
<dbReference type="SUPFAM" id="SSF53098">
    <property type="entry name" value="Ribonuclease H-like"/>
    <property type="match status" value="1"/>
</dbReference>
<dbReference type="PANTHER" id="PTHR33317">
    <property type="entry name" value="POLYNUCLEOTIDYL TRANSFERASE, RIBONUCLEASE H-LIKE SUPERFAMILY PROTEIN"/>
    <property type="match status" value="1"/>
</dbReference>
<dbReference type="HAMAP" id="MF_00651">
    <property type="entry name" value="Nuclease_YqgF"/>
    <property type="match status" value="1"/>
</dbReference>